<evidence type="ECO:0000256" key="7">
    <source>
        <dbReference type="SAM" id="MobiDB-lite"/>
    </source>
</evidence>
<dbReference type="Ensembl" id="ENSCAFT00040043270.1">
    <property type="protein sequence ID" value="ENSCAFP00040037747.1"/>
    <property type="gene ID" value="ENSCAFG00040023243.1"/>
</dbReference>
<gene>
    <name evidence="9" type="primary">AQP2</name>
</gene>
<dbReference type="InterPro" id="IPR023271">
    <property type="entry name" value="Aquaporin-like"/>
</dbReference>
<dbReference type="SUPFAM" id="SSF81338">
    <property type="entry name" value="Aquaporin-like"/>
    <property type="match status" value="1"/>
</dbReference>
<evidence type="ECO:0000256" key="3">
    <source>
        <dbReference type="ARBA" id="ARBA00022692"/>
    </source>
</evidence>
<dbReference type="GO" id="GO:0005886">
    <property type="term" value="C:plasma membrane"/>
    <property type="evidence" value="ECO:0007669"/>
    <property type="project" value="UniProtKB-SubCell"/>
</dbReference>
<organism evidence="9 10">
    <name type="scientific">Canis lupus familiaris</name>
    <name type="common">Dog</name>
    <name type="synonym">Canis familiaris</name>
    <dbReference type="NCBI Taxonomy" id="9615"/>
    <lineage>
        <taxon>Eukaryota</taxon>
        <taxon>Metazoa</taxon>
        <taxon>Chordata</taxon>
        <taxon>Craniata</taxon>
        <taxon>Vertebrata</taxon>
        <taxon>Euteleostomi</taxon>
        <taxon>Mammalia</taxon>
        <taxon>Eutheria</taxon>
        <taxon>Laurasiatheria</taxon>
        <taxon>Carnivora</taxon>
        <taxon>Caniformia</taxon>
        <taxon>Canidae</taxon>
        <taxon>Canis</taxon>
    </lineage>
</organism>
<evidence type="ECO:0000256" key="6">
    <source>
        <dbReference type="ARBA" id="ARBA00034651"/>
    </source>
</evidence>
<feature type="region of interest" description="Disordered" evidence="7">
    <location>
        <begin position="484"/>
        <end position="503"/>
    </location>
</feature>
<accession>A0A8C0TPD1</accession>
<evidence type="ECO:0000313" key="9">
    <source>
        <dbReference type="Ensembl" id="ENSCAFP00040037747.1"/>
    </source>
</evidence>
<feature type="compositionally biased region" description="Low complexity" evidence="7">
    <location>
        <begin position="190"/>
        <end position="210"/>
    </location>
</feature>
<comment type="similarity">
    <text evidence="2">Belongs to the MIP/aquaporin (TC 1.A.8) family.</text>
</comment>
<comment type="catalytic activity">
    <reaction evidence="6">
        <text>H2O(in) = H2O(out)</text>
        <dbReference type="Rhea" id="RHEA:29667"/>
        <dbReference type="ChEBI" id="CHEBI:15377"/>
    </reaction>
</comment>
<keyword evidence="3 8" id="KW-0812">Transmembrane</keyword>
<dbReference type="InterPro" id="IPR034294">
    <property type="entry name" value="Aquaporin_transptr"/>
</dbReference>
<reference evidence="9" key="1">
    <citation type="submission" date="2018-10" db="EMBL/GenBank/DDBJ databases">
        <title>De novo assembly of a Great Dane genome.</title>
        <authorList>
            <person name="Kidd J.M."/>
            <person name="Pendleton A.L."/>
            <person name="Shen F."/>
            <person name="Emery S."/>
        </authorList>
    </citation>
    <scope>NUCLEOTIDE SEQUENCE [LARGE SCALE GENOMIC DNA]</scope>
    <source>
        <strain evidence="9">Great Dane</strain>
    </source>
</reference>
<keyword evidence="4 8" id="KW-1133">Transmembrane helix</keyword>
<feature type="compositionally biased region" description="Gly residues" evidence="7">
    <location>
        <begin position="23"/>
        <end position="38"/>
    </location>
</feature>
<dbReference type="InterPro" id="IPR000425">
    <property type="entry name" value="MIP"/>
</dbReference>
<dbReference type="OrthoDB" id="3222at2759"/>
<feature type="compositionally biased region" description="Low complexity" evidence="7">
    <location>
        <begin position="40"/>
        <end position="49"/>
    </location>
</feature>
<feature type="region of interest" description="Disordered" evidence="7">
    <location>
        <begin position="167"/>
        <end position="281"/>
    </location>
</feature>
<evidence type="ECO:0000256" key="4">
    <source>
        <dbReference type="ARBA" id="ARBA00022989"/>
    </source>
</evidence>
<dbReference type="PANTHER" id="PTHR19139:SF38">
    <property type="entry name" value="AQUAPORIN-5"/>
    <property type="match status" value="1"/>
</dbReference>
<dbReference type="Proteomes" id="UP000694542">
    <property type="component" value="Chromosome 27"/>
</dbReference>
<sequence length="503" mass="52090">MRGSAGARPVYTAAAWVTWPGRVRGGPGGGAGAGGRGRAGPRAAARGCRPPGPPPAPPRSPPRGAPGLYIARPRPARARPPASTPRAPRPAASPPRPPRPARPAPPRPPRPAAGPRGHHEEGGVLRGLPQGRVRRVPGHPHLRLLRPRLGPQVAVGAAQHPADLAGLRAGHRHPGAGPGARERRPHQPGHHAGPAGGQPDLAAAGRLLRGGAAGGGHRWGGHPLRAGAAQRPRQPGRQLGECPRAGWAGAPWGGLPAGPRQHLGRGSRPAWQVAGPSSGLDGARVPGVPGVPGLGLPGSDPRPPLPPSCCSSGLPPGAGCLSSLCPRLLAFCCLASALRLGPSLLLSAPHWSGFAEPSGLNNNTTQGQAMVVELILTFQLALCIFSSTDSRRTSPVGSPALSIGLSVTLGHLVGIYFTGCSMNPARSFGPAVVMKRFSSAHWVFWVGPIVGAILAAILYFYLLFPNSLSLSERMAVIKGTYEPEEDWEEQREERKKTMELTAR</sequence>
<dbReference type="PRINTS" id="PR00783">
    <property type="entry name" value="MINTRINSICP"/>
</dbReference>
<dbReference type="AlphaFoldDB" id="A0A8C0TPD1"/>
<feature type="compositionally biased region" description="Pro residues" evidence="7">
    <location>
        <begin position="87"/>
        <end position="112"/>
    </location>
</feature>
<proteinExistence type="inferred from homology"/>
<protein>
    <submittedName>
        <fullName evidence="9">Aquaporin 2</fullName>
    </submittedName>
</protein>
<feature type="compositionally biased region" description="Pro residues" evidence="7">
    <location>
        <begin position="50"/>
        <end position="64"/>
    </location>
</feature>
<dbReference type="Gene3D" id="1.20.1080.10">
    <property type="entry name" value="Glycerol uptake facilitator protein"/>
    <property type="match status" value="1"/>
</dbReference>
<dbReference type="FunFam" id="1.20.1080.10:FF:000073">
    <property type="entry name" value="Aquaporin 5"/>
    <property type="match status" value="1"/>
</dbReference>
<comment type="subcellular location">
    <subcellularLocation>
        <location evidence="1">Cell membrane</location>
        <topology evidence="1">Multi-pass membrane protein</topology>
    </subcellularLocation>
</comment>
<dbReference type="GO" id="GO:0015267">
    <property type="term" value="F:channel activity"/>
    <property type="evidence" value="ECO:0007669"/>
    <property type="project" value="InterPro"/>
</dbReference>
<dbReference type="Pfam" id="PF00230">
    <property type="entry name" value="MIP"/>
    <property type="match status" value="1"/>
</dbReference>
<evidence type="ECO:0000256" key="2">
    <source>
        <dbReference type="ARBA" id="ARBA00006175"/>
    </source>
</evidence>
<evidence type="ECO:0000256" key="1">
    <source>
        <dbReference type="ARBA" id="ARBA00004651"/>
    </source>
</evidence>
<feature type="region of interest" description="Disordered" evidence="7">
    <location>
        <begin position="17"/>
        <end position="136"/>
    </location>
</feature>
<feature type="compositionally biased region" description="Low complexity" evidence="7">
    <location>
        <begin position="65"/>
        <end position="86"/>
    </location>
</feature>
<dbReference type="PANTHER" id="PTHR19139">
    <property type="entry name" value="AQUAPORIN TRANSPORTER"/>
    <property type="match status" value="1"/>
</dbReference>
<evidence type="ECO:0000256" key="8">
    <source>
        <dbReference type="SAM" id="Phobius"/>
    </source>
</evidence>
<evidence type="ECO:0000313" key="10">
    <source>
        <dbReference type="Proteomes" id="UP000694542"/>
    </source>
</evidence>
<reference evidence="9" key="2">
    <citation type="submission" date="2025-08" db="UniProtKB">
        <authorList>
            <consortium name="Ensembl"/>
        </authorList>
    </citation>
    <scope>IDENTIFICATION</scope>
</reference>
<feature type="compositionally biased region" description="Basic and acidic residues" evidence="7">
    <location>
        <begin position="491"/>
        <end position="503"/>
    </location>
</feature>
<evidence type="ECO:0000256" key="5">
    <source>
        <dbReference type="ARBA" id="ARBA00023136"/>
    </source>
</evidence>
<feature type="transmembrane region" description="Helical" evidence="8">
    <location>
        <begin position="439"/>
        <end position="464"/>
    </location>
</feature>
<name>A0A8C0TPD1_CANLF</name>
<keyword evidence="5 8" id="KW-0472">Membrane</keyword>